<dbReference type="VEuPathDB" id="AmoebaDB:EHI7A_037640"/>
<accession>A0A5K1UVJ3</accession>
<dbReference type="GO" id="GO:0005096">
    <property type="term" value="F:GTPase activator activity"/>
    <property type="evidence" value="ECO:0007669"/>
    <property type="project" value="UniProtKB-KW"/>
</dbReference>
<evidence type="ECO:0000259" key="3">
    <source>
        <dbReference type="PROSITE" id="PS50018"/>
    </source>
</evidence>
<dbReference type="InterPro" id="IPR008936">
    <property type="entry name" value="Rho_GTPase_activation_prot"/>
</dbReference>
<comment type="caution">
    <text evidence="4">The sequence shown here is derived from an EMBL/GenBank/DDBJ whole genome shotgun (WGS) entry which is preliminary data.</text>
</comment>
<dbReference type="VEuPathDB" id="AmoebaDB:EHI_001910"/>
<dbReference type="AlphaFoldDB" id="A0A5K1UVJ3"/>
<dbReference type="PANTHER" id="PTHR10194:SF151">
    <property type="entry name" value="NEUROFIBROMIN-A"/>
    <property type="match status" value="1"/>
</dbReference>
<keyword evidence="1" id="KW-0343">GTPase activation</keyword>
<dbReference type="VEuPathDB" id="AmoebaDB:KM1_076240"/>
<dbReference type="OMA" id="PGAHQKI"/>
<evidence type="ECO:0000313" key="5">
    <source>
        <dbReference type="Proteomes" id="UP000078387"/>
    </source>
</evidence>
<feature type="domain" description="Ras-GAP" evidence="3">
    <location>
        <begin position="46"/>
        <end position="239"/>
    </location>
</feature>
<dbReference type="VEuPathDB" id="AmoebaDB:EHI5A_061560"/>
<dbReference type="InterPro" id="IPR001936">
    <property type="entry name" value="RasGAP_dom"/>
</dbReference>
<dbReference type="PANTHER" id="PTHR10194">
    <property type="entry name" value="RAS GTPASE-ACTIVATING PROTEINS"/>
    <property type="match status" value="1"/>
</dbReference>
<dbReference type="InterPro" id="IPR039360">
    <property type="entry name" value="Ras_GTPase"/>
</dbReference>
<evidence type="ECO:0000256" key="1">
    <source>
        <dbReference type="ARBA" id="ARBA00022468"/>
    </source>
</evidence>
<proteinExistence type="predicted"/>
<dbReference type="PROSITE" id="PS50018">
    <property type="entry name" value="RAS_GTPASE_ACTIV_2"/>
    <property type="match status" value="1"/>
</dbReference>
<sequence length="426" mass="48677">MSFFKAHYTYNPNGDKYKFDQLLFVRDSEFLRCYCAEFVKGKMAPECNTNARLLVEYFNVHGKLLDLMKEVAKREIETTNAETQVFRGNTSFTRLYGEYCHLCLLPYLRAVTKEVIQLLINEDTKLDPDALNSPELENHKESMDTFCKLAHMFGTKLVDCVHLLPSHFHQLLRFISVEVGNKKSVKSTPQNTFNLLFFIRTVFPVFHAPQHVMDTIQPPSPEMAKRLTAFSKTCQSLLNETTTSSSIPLDIANFMTSSASKLFEMFTHPRSGYMTEKSGLDFSLQANAHKNIVELVRSNIEPLTALMTRDVQALKDALKSEKNEDSVMTEMQQSLEFCSNTYSERLQAVEDEITDLNDEIEKYKAQLKAVQKAIEDEDELTAKLQEEINRLENDSPKANTPTASPRSSRRDSNSDAVLRDHSSEDI</sequence>
<dbReference type="Gene3D" id="1.10.506.10">
    <property type="entry name" value="GTPase Activation - p120gap, domain 1"/>
    <property type="match status" value="1"/>
</dbReference>
<dbReference type="Proteomes" id="UP000078387">
    <property type="component" value="Unassembled WGS sequence"/>
</dbReference>
<dbReference type="VEuPathDB" id="AmoebaDB:EHI8A_036190"/>
<evidence type="ECO:0000256" key="2">
    <source>
        <dbReference type="SAM" id="MobiDB-lite"/>
    </source>
</evidence>
<feature type="compositionally biased region" description="Basic and acidic residues" evidence="2">
    <location>
        <begin position="408"/>
        <end position="426"/>
    </location>
</feature>
<reference evidence="4 5" key="1">
    <citation type="submission" date="2016-05" db="EMBL/GenBank/DDBJ databases">
        <title>First whole genome sequencing of Entamoeba histolytica HM1:IMSS-clone-6.</title>
        <authorList>
            <person name="Mukherjee Avik.K."/>
            <person name="Izumyama S."/>
            <person name="Nakada-Tsukui K."/>
            <person name="Nozaki T."/>
        </authorList>
    </citation>
    <scope>NUCLEOTIDE SEQUENCE [LARGE SCALE GENOMIC DNA]</scope>
    <source>
        <strain evidence="4 5">HM1:IMSS clone 6</strain>
    </source>
</reference>
<gene>
    <name evidence="4" type="ORF">CL6EHI_001910</name>
</gene>
<feature type="compositionally biased region" description="Basic and acidic residues" evidence="2">
    <location>
        <begin position="386"/>
        <end position="395"/>
    </location>
</feature>
<protein>
    <submittedName>
        <fullName evidence="4">Ras GTPase-activating protein putative</fullName>
    </submittedName>
</protein>
<name>A0A5K1UVJ3_ENTHI</name>
<feature type="region of interest" description="Disordered" evidence="2">
    <location>
        <begin position="386"/>
        <end position="426"/>
    </location>
</feature>
<evidence type="ECO:0000313" key="4">
    <source>
        <dbReference type="EMBL" id="GAT96713.1"/>
    </source>
</evidence>
<organism evidence="4 5">
    <name type="scientific">Entamoeba histolytica</name>
    <dbReference type="NCBI Taxonomy" id="5759"/>
    <lineage>
        <taxon>Eukaryota</taxon>
        <taxon>Amoebozoa</taxon>
        <taxon>Evosea</taxon>
        <taxon>Archamoebae</taxon>
        <taxon>Mastigamoebida</taxon>
        <taxon>Entamoebidae</taxon>
        <taxon>Entamoeba</taxon>
    </lineage>
</organism>
<dbReference type="SUPFAM" id="SSF48350">
    <property type="entry name" value="GTPase activation domain, GAP"/>
    <property type="match status" value="1"/>
</dbReference>
<dbReference type="EMBL" id="BDEQ01000001">
    <property type="protein sequence ID" value="GAT96713.1"/>
    <property type="molecule type" value="Genomic_DNA"/>
</dbReference>